<protein>
    <submittedName>
        <fullName evidence="1">Uncharacterized protein</fullName>
    </submittedName>
</protein>
<reference evidence="1 2" key="1">
    <citation type="submission" date="2024-11" db="EMBL/GenBank/DDBJ databases">
        <title>A near-complete genome assembly of Cinchona calisaya.</title>
        <authorList>
            <person name="Lian D.C."/>
            <person name="Zhao X.W."/>
            <person name="Wei L."/>
        </authorList>
    </citation>
    <scope>NUCLEOTIDE SEQUENCE [LARGE SCALE GENOMIC DNA]</scope>
    <source>
        <tissue evidence="1">Nenye</tissue>
    </source>
</reference>
<dbReference type="InterPro" id="IPR011990">
    <property type="entry name" value="TPR-like_helical_dom_sf"/>
</dbReference>
<keyword evidence="2" id="KW-1185">Reference proteome</keyword>
<dbReference type="SUPFAM" id="SSF48452">
    <property type="entry name" value="TPR-like"/>
    <property type="match status" value="1"/>
</dbReference>
<accession>A0ABD2Y7R1</accession>
<organism evidence="1 2">
    <name type="scientific">Cinchona calisaya</name>
    <dbReference type="NCBI Taxonomy" id="153742"/>
    <lineage>
        <taxon>Eukaryota</taxon>
        <taxon>Viridiplantae</taxon>
        <taxon>Streptophyta</taxon>
        <taxon>Embryophyta</taxon>
        <taxon>Tracheophyta</taxon>
        <taxon>Spermatophyta</taxon>
        <taxon>Magnoliopsida</taxon>
        <taxon>eudicotyledons</taxon>
        <taxon>Gunneridae</taxon>
        <taxon>Pentapetalae</taxon>
        <taxon>asterids</taxon>
        <taxon>lamiids</taxon>
        <taxon>Gentianales</taxon>
        <taxon>Rubiaceae</taxon>
        <taxon>Cinchonoideae</taxon>
        <taxon>Cinchoneae</taxon>
        <taxon>Cinchona</taxon>
    </lineage>
</organism>
<dbReference type="EMBL" id="JBJUIK010000015">
    <property type="protein sequence ID" value="KAL3501949.1"/>
    <property type="molecule type" value="Genomic_DNA"/>
</dbReference>
<comment type="caution">
    <text evidence="1">The sequence shown here is derived from an EMBL/GenBank/DDBJ whole genome shotgun (WGS) entry which is preliminary data.</text>
</comment>
<name>A0ABD2Y7R1_9GENT</name>
<proteinExistence type="predicted"/>
<gene>
    <name evidence="1" type="ORF">ACH5RR_036398</name>
</gene>
<dbReference type="AlphaFoldDB" id="A0ABD2Y7R1"/>
<evidence type="ECO:0000313" key="2">
    <source>
        <dbReference type="Proteomes" id="UP001630127"/>
    </source>
</evidence>
<sequence>MFLYAKKCIRKLDPSISGTEANVDDGGASAGQFEAANITKECLLAAVKADTRATHLWSNLANAYFSMDDHRNASKCLEKVWALSFLSEMVFTSRQVSLAFRTVQKPSCQLVTPLYNFPRSNQTGSLYHCNIKNELPCTFRSNFSEQLFYVMFDGAINSHQSNFTTRVAILNNQDNFIAGLSKKYLGLVDAETVEAIVARDAALLTRALFIPNFRLERELNYLSG</sequence>
<evidence type="ECO:0000313" key="1">
    <source>
        <dbReference type="EMBL" id="KAL3501949.1"/>
    </source>
</evidence>
<dbReference type="Proteomes" id="UP001630127">
    <property type="component" value="Unassembled WGS sequence"/>
</dbReference>